<evidence type="ECO:0000313" key="3">
    <source>
        <dbReference type="Proteomes" id="UP001162131"/>
    </source>
</evidence>
<dbReference type="InterPro" id="IPR055304">
    <property type="entry name" value="CHCHD2/10-like"/>
</dbReference>
<evidence type="ECO:0008006" key="4">
    <source>
        <dbReference type="Google" id="ProtNLM"/>
    </source>
</evidence>
<keyword evidence="1" id="KW-1133">Transmembrane helix</keyword>
<reference evidence="2" key="1">
    <citation type="submission" date="2021-09" db="EMBL/GenBank/DDBJ databases">
        <authorList>
            <consortium name="AG Swart"/>
            <person name="Singh M."/>
            <person name="Singh A."/>
            <person name="Seah K."/>
            <person name="Emmerich C."/>
        </authorList>
    </citation>
    <scope>NUCLEOTIDE SEQUENCE</scope>
    <source>
        <strain evidence="2">ATCC30299</strain>
    </source>
</reference>
<dbReference type="PANTHER" id="PTHR13523">
    <property type="entry name" value="COILED-COIL-HELIX-COILED-COIL-HELIX DOMAIN CONTAINING 2/NUR77"/>
    <property type="match status" value="1"/>
</dbReference>
<dbReference type="AlphaFoldDB" id="A0AAU9IZJ5"/>
<dbReference type="GO" id="GO:0007005">
    <property type="term" value="P:mitochondrion organization"/>
    <property type="evidence" value="ECO:0007669"/>
    <property type="project" value="InterPro"/>
</dbReference>
<gene>
    <name evidence="2" type="ORF">BSTOLATCC_MIC22245</name>
</gene>
<dbReference type="SUPFAM" id="SSF47072">
    <property type="entry name" value="Cysteine alpha-hairpin motif"/>
    <property type="match status" value="1"/>
</dbReference>
<dbReference type="Proteomes" id="UP001162131">
    <property type="component" value="Unassembled WGS sequence"/>
</dbReference>
<accession>A0AAU9IZJ5</accession>
<keyword evidence="1" id="KW-0812">Transmembrane</keyword>
<comment type="caution">
    <text evidence="2">The sequence shown here is derived from an EMBL/GenBank/DDBJ whole genome shotgun (WGS) entry which is preliminary data.</text>
</comment>
<dbReference type="GO" id="GO:0005634">
    <property type="term" value="C:nucleus"/>
    <property type="evidence" value="ECO:0007669"/>
    <property type="project" value="TreeGrafter"/>
</dbReference>
<evidence type="ECO:0000256" key="1">
    <source>
        <dbReference type="SAM" id="Phobius"/>
    </source>
</evidence>
<dbReference type="EMBL" id="CAJZBQ010000021">
    <property type="protein sequence ID" value="CAG9318885.1"/>
    <property type="molecule type" value="Genomic_DNA"/>
</dbReference>
<feature type="transmembrane region" description="Helical" evidence="1">
    <location>
        <begin position="6"/>
        <end position="29"/>
    </location>
</feature>
<organism evidence="2 3">
    <name type="scientific">Blepharisma stoltei</name>
    <dbReference type="NCBI Taxonomy" id="1481888"/>
    <lineage>
        <taxon>Eukaryota</taxon>
        <taxon>Sar</taxon>
        <taxon>Alveolata</taxon>
        <taxon>Ciliophora</taxon>
        <taxon>Postciliodesmatophora</taxon>
        <taxon>Heterotrichea</taxon>
        <taxon>Heterotrichida</taxon>
        <taxon>Blepharismidae</taxon>
        <taxon>Blepharisma</taxon>
    </lineage>
</organism>
<evidence type="ECO:0000313" key="2">
    <source>
        <dbReference type="EMBL" id="CAG9318885.1"/>
    </source>
</evidence>
<name>A0AAU9IZJ5_9CILI</name>
<keyword evidence="3" id="KW-1185">Reference proteome</keyword>
<keyword evidence="1" id="KW-0472">Membrane</keyword>
<sequence length="93" mass="10195">MGPFAQFALILGASFIGISIGHSLIRGLLGGGSQSHRPAQQQYQQAPQVPQPCQIEAQQLGQCIEFASKDISKCQIYMDNLKQCQQRSQGYQV</sequence>
<proteinExistence type="predicted"/>
<dbReference type="GO" id="GO:0005739">
    <property type="term" value="C:mitochondrion"/>
    <property type="evidence" value="ECO:0007669"/>
    <property type="project" value="TreeGrafter"/>
</dbReference>
<protein>
    <recommendedName>
        <fullName evidence="4">CHCH domain-containing protein</fullName>
    </recommendedName>
</protein>
<dbReference type="PANTHER" id="PTHR13523:SF2">
    <property type="entry name" value="COILED-COIL-HELIX-COILED-COIL-HELIX DOMAIN CONTAINING 2, ISOFORM A-RELATED"/>
    <property type="match status" value="1"/>
</dbReference>
<dbReference type="InterPro" id="IPR009069">
    <property type="entry name" value="Cys_alpha_HP_mot_SF"/>
</dbReference>